<dbReference type="InterPro" id="IPR041682">
    <property type="entry name" value="AAA_14"/>
</dbReference>
<evidence type="ECO:0000313" key="2">
    <source>
        <dbReference type="EMBL" id="PIW96839.1"/>
    </source>
</evidence>
<dbReference type="Proteomes" id="UP000230837">
    <property type="component" value="Unassembled WGS sequence"/>
</dbReference>
<dbReference type="PANTHER" id="PTHR43566:SF2">
    <property type="entry name" value="DUF4143 DOMAIN-CONTAINING PROTEIN"/>
    <property type="match status" value="1"/>
</dbReference>
<comment type="caution">
    <text evidence="2">The sequence shown here is derived from an EMBL/GenBank/DDBJ whole genome shotgun (WGS) entry which is preliminary data.</text>
</comment>
<dbReference type="InterPro" id="IPR027417">
    <property type="entry name" value="P-loop_NTPase"/>
</dbReference>
<feature type="non-terminal residue" evidence="2">
    <location>
        <position position="99"/>
    </location>
</feature>
<reference evidence="3" key="1">
    <citation type="submission" date="2017-09" db="EMBL/GenBank/DDBJ databases">
        <title>Depth-based differentiation of microbial function through sediment-hosted aquifers and enrichment of novel symbionts in the deep terrestrial subsurface.</title>
        <authorList>
            <person name="Probst A.J."/>
            <person name="Ladd B."/>
            <person name="Jarett J.K."/>
            <person name="Geller-Mcgrath D.E."/>
            <person name="Sieber C.M.K."/>
            <person name="Emerson J.B."/>
            <person name="Anantharaman K."/>
            <person name="Thomas B.C."/>
            <person name="Malmstrom R."/>
            <person name="Stieglmeier M."/>
            <person name="Klingl A."/>
            <person name="Woyke T."/>
            <person name="Ryan C.M."/>
            <person name="Banfield J.F."/>
        </authorList>
    </citation>
    <scope>NUCLEOTIDE SEQUENCE [LARGE SCALE GENOMIC DNA]</scope>
</reference>
<protein>
    <submittedName>
        <fullName evidence="2">ATPase</fullName>
    </submittedName>
</protein>
<dbReference type="PANTHER" id="PTHR43566">
    <property type="entry name" value="CONSERVED PROTEIN"/>
    <property type="match status" value="1"/>
</dbReference>
<dbReference type="Pfam" id="PF13173">
    <property type="entry name" value="AAA_14"/>
    <property type="match status" value="1"/>
</dbReference>
<dbReference type="AlphaFoldDB" id="A0A2M7INC9"/>
<feature type="domain" description="AAA" evidence="1">
    <location>
        <begin position="19"/>
        <end position="99"/>
    </location>
</feature>
<evidence type="ECO:0000259" key="1">
    <source>
        <dbReference type="Pfam" id="PF13173"/>
    </source>
</evidence>
<name>A0A2M7INC9_9BACT</name>
<accession>A0A2M7INC9</accession>
<organism evidence="2 3">
    <name type="scientific">Candidatus Kaiserbacteria bacterium CG_4_8_14_3_um_filter_38_9</name>
    <dbReference type="NCBI Taxonomy" id="1974599"/>
    <lineage>
        <taxon>Bacteria</taxon>
        <taxon>Candidatus Kaiseribacteriota</taxon>
    </lineage>
</organism>
<dbReference type="Gene3D" id="3.40.50.300">
    <property type="entry name" value="P-loop containing nucleotide triphosphate hydrolases"/>
    <property type="match status" value="1"/>
</dbReference>
<gene>
    <name evidence="2" type="ORF">COZ82_02810</name>
</gene>
<dbReference type="EMBL" id="PFHR01000146">
    <property type="protein sequence ID" value="PIW96839.1"/>
    <property type="molecule type" value="Genomic_DNA"/>
</dbReference>
<proteinExistence type="predicted"/>
<evidence type="ECO:0000313" key="3">
    <source>
        <dbReference type="Proteomes" id="UP000230837"/>
    </source>
</evidence>
<sequence>MLIFKRRIAEQILKRIKNRGLIVILGPRQAGKTTLVKTLLKNLGHNDAYFNCEQSDVRRAFILGDTDALNNLINGRTLVAFDEAQTIPNIGKILKLFHD</sequence>
<dbReference type="SUPFAM" id="SSF52540">
    <property type="entry name" value="P-loop containing nucleoside triphosphate hydrolases"/>
    <property type="match status" value="1"/>
</dbReference>